<feature type="binding site" evidence="8">
    <location>
        <position position="108"/>
    </location>
    <ligand>
        <name>Fe cation</name>
        <dbReference type="ChEBI" id="CHEBI:24875"/>
        <note>catalytic</note>
    </ligand>
</feature>
<keyword evidence="5 8" id="KW-0223">Dioxygenase</keyword>
<feature type="binding site" evidence="8">
    <location>
        <position position="222"/>
    </location>
    <ligand>
        <name>a divalent metal cation</name>
        <dbReference type="ChEBI" id="CHEBI:60240"/>
    </ligand>
</feature>
<dbReference type="Proteomes" id="UP000242474">
    <property type="component" value="Unassembled WGS sequence"/>
</dbReference>
<dbReference type="InterPro" id="IPR014710">
    <property type="entry name" value="RmlC-like_jellyroll"/>
</dbReference>
<evidence type="ECO:0000313" key="9">
    <source>
        <dbReference type="EMBL" id="PIA17443.1"/>
    </source>
</evidence>
<protein>
    <recommendedName>
        <fullName evidence="8">3-hydroxyanthranilate 3,4-dioxygenase</fullName>
        <ecNumber evidence="8">1.13.11.6</ecNumber>
    </recommendedName>
    <alternativeName>
        <fullName evidence="8">3-hydroxyanthranilate oxygenase</fullName>
        <shortName evidence="8">3-HAO</shortName>
    </alternativeName>
    <alternativeName>
        <fullName evidence="8">3-hydroxyanthranilic acid dioxygenase</fullName>
        <shortName evidence="8">HAD</shortName>
    </alternativeName>
    <alternativeName>
        <fullName evidence="8">Biosynthesis of nicotinic acid protein 1</fullName>
    </alternativeName>
</protein>
<feature type="binding site" evidence="8">
    <location>
        <position position="182"/>
    </location>
    <ligand>
        <name>a divalent metal cation</name>
        <dbReference type="ChEBI" id="CHEBI:60240"/>
    </ligand>
</feature>
<feature type="binding site" evidence="8">
    <location>
        <position position="154"/>
    </location>
    <ligand>
        <name>Fe cation</name>
        <dbReference type="ChEBI" id="CHEBI:24875"/>
        <note>catalytic</note>
    </ligand>
</feature>
<evidence type="ECO:0000256" key="1">
    <source>
        <dbReference type="ARBA" id="ARBA00001954"/>
    </source>
</evidence>
<feature type="binding site" evidence="8">
    <location>
        <position position="185"/>
    </location>
    <ligand>
        <name>a divalent metal cation</name>
        <dbReference type="ChEBI" id="CHEBI:60240"/>
    </ligand>
</feature>
<dbReference type="NCBIfam" id="TIGR03037">
    <property type="entry name" value="anthran_nbaC"/>
    <property type="match status" value="1"/>
</dbReference>
<keyword evidence="4 8" id="KW-0479">Metal-binding</keyword>
<dbReference type="EMBL" id="KZ303494">
    <property type="protein sequence ID" value="PIA17443.1"/>
    <property type="molecule type" value="Genomic_DNA"/>
</dbReference>
<dbReference type="GO" id="GO:0043420">
    <property type="term" value="P:anthranilate metabolic process"/>
    <property type="evidence" value="ECO:0007669"/>
    <property type="project" value="UniProtKB-UniRule"/>
</dbReference>
<keyword evidence="10" id="KW-1185">Reference proteome</keyword>
<dbReference type="CDD" id="cd06123">
    <property type="entry name" value="cupin_HAO"/>
    <property type="match status" value="1"/>
</dbReference>
<dbReference type="InterPro" id="IPR010329">
    <property type="entry name" value="3hydroanth_dOase"/>
</dbReference>
<dbReference type="Pfam" id="PF06052">
    <property type="entry name" value="3-HAO"/>
    <property type="match status" value="1"/>
</dbReference>
<dbReference type="PANTHER" id="PTHR15497:SF1">
    <property type="entry name" value="3-HYDROXYANTHRANILATE 3,4-DIOXYGENASE"/>
    <property type="match status" value="1"/>
</dbReference>
<dbReference type="GO" id="GO:0019805">
    <property type="term" value="P:quinolinate biosynthetic process"/>
    <property type="evidence" value="ECO:0007669"/>
    <property type="project" value="UniProtKB-UniRule"/>
</dbReference>
<dbReference type="InterPro" id="IPR011051">
    <property type="entry name" value="RmlC_Cupin_sf"/>
</dbReference>
<keyword evidence="7 8" id="KW-0408">Iron</keyword>
<accession>A0A2G5BEL8</accession>
<evidence type="ECO:0000256" key="6">
    <source>
        <dbReference type="ARBA" id="ARBA00023002"/>
    </source>
</evidence>
<comment type="pathway">
    <text evidence="8">Cofactor biosynthesis; NAD(+) biosynthesis; quinolinate from L-kynurenine: step 3/3.</text>
</comment>
<comment type="subcellular location">
    <subcellularLocation>
        <location evidence="8">Cytoplasm</location>
    </subcellularLocation>
</comment>
<proteinExistence type="inferred from homology"/>
<reference evidence="9 10" key="1">
    <citation type="journal article" date="2015" name="Genome Biol. Evol.">
        <title>Phylogenomic analyses indicate that early fungi evolved digesting cell walls of algal ancestors of land plants.</title>
        <authorList>
            <person name="Chang Y."/>
            <person name="Wang S."/>
            <person name="Sekimoto S."/>
            <person name="Aerts A.L."/>
            <person name="Choi C."/>
            <person name="Clum A."/>
            <person name="LaButti K.M."/>
            <person name="Lindquist E.A."/>
            <person name="Yee Ngan C."/>
            <person name="Ohm R.A."/>
            <person name="Salamov A.A."/>
            <person name="Grigoriev I.V."/>
            <person name="Spatafora J.W."/>
            <person name="Berbee M.L."/>
        </authorList>
    </citation>
    <scope>NUCLEOTIDE SEQUENCE [LARGE SCALE GENOMIC DNA]</scope>
    <source>
        <strain evidence="9 10">NRRL 1564</strain>
    </source>
</reference>
<dbReference type="STRING" id="763665.A0A2G5BEL8"/>
<comment type="catalytic activity">
    <reaction evidence="8">
        <text>3-hydroxyanthranilate + O2 = (2Z,4Z)-2-amino-3-carboxymuconate 6-semialdehyde</text>
        <dbReference type="Rhea" id="RHEA:17953"/>
        <dbReference type="ChEBI" id="CHEBI:15379"/>
        <dbReference type="ChEBI" id="CHEBI:36559"/>
        <dbReference type="ChEBI" id="CHEBI:77612"/>
        <dbReference type="EC" id="1.13.11.6"/>
    </reaction>
</comment>
<dbReference type="HAMAP" id="MF_00825">
    <property type="entry name" value="3_HAO"/>
    <property type="match status" value="1"/>
</dbReference>
<feature type="binding site" evidence="8">
    <location>
        <position position="104"/>
    </location>
    <ligand>
        <name>O2</name>
        <dbReference type="ChEBI" id="CHEBI:15379"/>
    </ligand>
</feature>
<dbReference type="Gene3D" id="2.60.120.10">
    <property type="entry name" value="Jelly Rolls"/>
    <property type="match status" value="1"/>
</dbReference>
<keyword evidence="6 8" id="KW-0560">Oxidoreductase</keyword>
<feature type="binding site" evidence="8">
    <location>
        <position position="114"/>
    </location>
    <ligand>
        <name>substrate</name>
    </ligand>
</feature>
<name>A0A2G5BEL8_COERN</name>
<evidence type="ECO:0000256" key="8">
    <source>
        <dbReference type="HAMAP-Rule" id="MF_03019"/>
    </source>
</evidence>
<evidence type="ECO:0000313" key="10">
    <source>
        <dbReference type="Proteomes" id="UP000242474"/>
    </source>
</evidence>
<feature type="binding site" evidence="8">
    <location>
        <position position="219"/>
    </location>
    <ligand>
        <name>a divalent metal cation</name>
        <dbReference type="ChEBI" id="CHEBI:60240"/>
    </ligand>
</feature>
<keyword evidence="3 8" id="KW-0662">Pyridine nucleotide biosynthesis</keyword>
<dbReference type="AlphaFoldDB" id="A0A2G5BEL8"/>
<evidence type="ECO:0000256" key="3">
    <source>
        <dbReference type="ARBA" id="ARBA00022642"/>
    </source>
</evidence>
<dbReference type="GO" id="GO:0000334">
    <property type="term" value="F:3-hydroxyanthranilate 3,4-dioxygenase activity"/>
    <property type="evidence" value="ECO:0007669"/>
    <property type="project" value="UniProtKB-UniRule"/>
</dbReference>
<sequence>MSIVFSPTYKYLSMYSPAVLLSVRLSDFSLKPVDRRIPASAVDRRTRSTPRVSGYLAAAMLPSSLNFNKWLEKNKERLQPPVCNCVFQEGDDYLIMVVGGPNSRTDFHINPTEEWFYQVKGRMLLRMADPATHEIRDEYIEEGGMLLLPALTPHSPNRFADTVGLVVERKRPGQQEAMRWYCEQCNAIVHEKWFICNSLDKDLVPIIDEYKASAALRTCKACGHVNPTTYSP</sequence>
<feature type="binding site" evidence="8">
    <location>
        <position position="158"/>
    </location>
    <ligand>
        <name>substrate</name>
    </ligand>
</feature>
<gene>
    <name evidence="8" type="primary">BNA1</name>
    <name evidence="9" type="ORF">COEREDRAFT_14585</name>
</gene>
<comment type="cofactor">
    <cofactor evidence="1 8">
        <name>Fe(2+)</name>
        <dbReference type="ChEBI" id="CHEBI:29033"/>
    </cofactor>
</comment>
<dbReference type="GO" id="GO:0006569">
    <property type="term" value="P:L-tryptophan catabolic process"/>
    <property type="evidence" value="ECO:0007669"/>
    <property type="project" value="UniProtKB-UniRule"/>
</dbReference>
<evidence type="ECO:0000256" key="5">
    <source>
        <dbReference type="ARBA" id="ARBA00022964"/>
    </source>
</evidence>
<keyword evidence="8" id="KW-0963">Cytoplasm</keyword>
<comment type="function">
    <text evidence="2 8">Catalyzes the oxidative ring opening of 3-hydroxyanthranilate to 2-amino-3-carboxymuconate semialdehyde, which spontaneously cyclizes to quinolinate.</text>
</comment>
<feature type="binding site" evidence="8">
    <location>
        <position position="168"/>
    </location>
    <ligand>
        <name>substrate</name>
    </ligand>
</feature>
<evidence type="ECO:0000256" key="4">
    <source>
        <dbReference type="ARBA" id="ARBA00022723"/>
    </source>
</evidence>
<dbReference type="GO" id="GO:0005737">
    <property type="term" value="C:cytoplasm"/>
    <property type="evidence" value="ECO:0007669"/>
    <property type="project" value="UniProtKB-SubCell"/>
</dbReference>
<dbReference type="GO" id="GO:0034354">
    <property type="term" value="P:'de novo' NAD+ biosynthetic process from L-tryptophan"/>
    <property type="evidence" value="ECO:0007669"/>
    <property type="project" value="UniProtKB-UniRule"/>
</dbReference>
<dbReference type="PANTHER" id="PTHR15497">
    <property type="entry name" value="3-HYDROXYANTHRANILATE 3,4-DIOXYGENASE"/>
    <property type="match status" value="1"/>
</dbReference>
<feature type="binding site" evidence="8">
    <location>
        <position position="114"/>
    </location>
    <ligand>
        <name>Fe cation</name>
        <dbReference type="ChEBI" id="CHEBI:24875"/>
        <note>catalytic</note>
    </ligand>
</feature>
<dbReference type="UniPathway" id="UPA00253">
    <property type="reaction ID" value="UER00330"/>
</dbReference>
<organism evidence="9 10">
    <name type="scientific">Coemansia reversa (strain ATCC 12441 / NRRL 1564)</name>
    <dbReference type="NCBI Taxonomy" id="763665"/>
    <lineage>
        <taxon>Eukaryota</taxon>
        <taxon>Fungi</taxon>
        <taxon>Fungi incertae sedis</taxon>
        <taxon>Zoopagomycota</taxon>
        <taxon>Kickxellomycotina</taxon>
        <taxon>Kickxellomycetes</taxon>
        <taxon>Kickxellales</taxon>
        <taxon>Kickxellaceae</taxon>
        <taxon>Coemansia</taxon>
    </lineage>
</organism>
<dbReference type="EC" id="1.13.11.6" evidence="8"/>
<dbReference type="GO" id="GO:0008198">
    <property type="term" value="F:ferrous iron binding"/>
    <property type="evidence" value="ECO:0007669"/>
    <property type="project" value="UniProtKB-UniRule"/>
</dbReference>
<dbReference type="SUPFAM" id="SSF51182">
    <property type="entry name" value="RmlC-like cupins"/>
    <property type="match status" value="1"/>
</dbReference>
<dbReference type="OrthoDB" id="204928at2759"/>
<evidence type="ECO:0000256" key="7">
    <source>
        <dbReference type="ARBA" id="ARBA00023004"/>
    </source>
</evidence>
<comment type="similarity">
    <text evidence="8">Belongs to the 3-HAO family.</text>
</comment>
<evidence type="ECO:0000256" key="2">
    <source>
        <dbReference type="ARBA" id="ARBA00002752"/>
    </source>
</evidence>